<dbReference type="InterPro" id="IPR050300">
    <property type="entry name" value="GDXG_lipolytic_enzyme"/>
</dbReference>
<dbReference type="InterPro" id="IPR049492">
    <property type="entry name" value="BD-FAE-like_dom"/>
</dbReference>
<dbReference type="PANTHER" id="PTHR48081">
    <property type="entry name" value="AB HYDROLASE SUPERFAMILY PROTEIN C4A8.06C"/>
    <property type="match status" value="1"/>
</dbReference>
<keyword evidence="1 3" id="KW-0378">Hydrolase</keyword>
<proteinExistence type="predicted"/>
<sequence>MTLATPPRTSRLDPTWLDAEYNQRARHPEHVEIGARWQTASALVQRLESWRGDVRYGPGDNDTLDIYPTPRANAPVLVFIHGGFWRTSDKSLHGFLAPSFTVDGAMVVVPNYALCPAVSIEHIALQLARCLAWVHRHAALYGGDASRIVVAGHSAGGHLASMMLSCRWKDVDASLPAQLVSGALAISGLFDLEPLRHAPFLKDDIQLTAASVKRLSPAFFPRPRKPLVTAVGGDETAELKRQTALIRDQWGPTSVPVCETIPNTNHFTILHNLADPNGRLHRHALALLGIRK</sequence>
<keyword evidence="4" id="KW-1185">Reference proteome</keyword>
<name>A0A9X1YKP2_9BURK</name>
<reference evidence="3" key="1">
    <citation type="submission" date="2021-11" db="EMBL/GenBank/DDBJ databases">
        <title>BS-T2-15 a new species belonging to the Comamonadaceae family isolated from the soil of a French oak forest.</title>
        <authorList>
            <person name="Mieszkin S."/>
            <person name="Alain K."/>
        </authorList>
    </citation>
    <scope>NUCLEOTIDE SEQUENCE</scope>
    <source>
        <strain evidence="3">BS-T2-15</strain>
    </source>
</reference>
<dbReference type="RefSeq" id="WP_275683996.1">
    <property type="nucleotide sequence ID" value="NZ_JAJLJH010000006.1"/>
</dbReference>
<gene>
    <name evidence="3" type="ORF">LPC04_19795</name>
</gene>
<dbReference type="InterPro" id="IPR029058">
    <property type="entry name" value="AB_hydrolase_fold"/>
</dbReference>
<dbReference type="EMBL" id="JAJLJH010000006">
    <property type="protein sequence ID" value="MCK9687953.1"/>
    <property type="molecule type" value="Genomic_DNA"/>
</dbReference>
<protein>
    <submittedName>
        <fullName evidence="3">Alpha/beta hydrolase</fullName>
    </submittedName>
</protein>
<dbReference type="Gene3D" id="3.40.50.1820">
    <property type="entry name" value="alpha/beta hydrolase"/>
    <property type="match status" value="1"/>
</dbReference>
<dbReference type="PANTHER" id="PTHR48081:SF33">
    <property type="entry name" value="KYNURENINE FORMAMIDASE"/>
    <property type="match status" value="1"/>
</dbReference>
<evidence type="ECO:0000256" key="1">
    <source>
        <dbReference type="ARBA" id="ARBA00022801"/>
    </source>
</evidence>
<feature type="domain" description="BD-FAE-like" evidence="2">
    <location>
        <begin position="64"/>
        <end position="163"/>
    </location>
</feature>
<dbReference type="Proteomes" id="UP001139353">
    <property type="component" value="Unassembled WGS sequence"/>
</dbReference>
<accession>A0A9X1YKP2</accession>
<evidence type="ECO:0000259" key="2">
    <source>
        <dbReference type="Pfam" id="PF20434"/>
    </source>
</evidence>
<dbReference type="SUPFAM" id="SSF53474">
    <property type="entry name" value="alpha/beta-Hydrolases"/>
    <property type="match status" value="1"/>
</dbReference>
<dbReference type="GO" id="GO:0016787">
    <property type="term" value="F:hydrolase activity"/>
    <property type="evidence" value="ECO:0007669"/>
    <property type="project" value="UniProtKB-KW"/>
</dbReference>
<comment type="caution">
    <text evidence="3">The sequence shown here is derived from an EMBL/GenBank/DDBJ whole genome shotgun (WGS) entry which is preliminary data.</text>
</comment>
<evidence type="ECO:0000313" key="4">
    <source>
        <dbReference type="Proteomes" id="UP001139353"/>
    </source>
</evidence>
<organism evidence="3 4">
    <name type="scientific">Scleromatobacter humisilvae</name>
    <dbReference type="NCBI Taxonomy" id="2897159"/>
    <lineage>
        <taxon>Bacteria</taxon>
        <taxon>Pseudomonadati</taxon>
        <taxon>Pseudomonadota</taxon>
        <taxon>Betaproteobacteria</taxon>
        <taxon>Burkholderiales</taxon>
        <taxon>Sphaerotilaceae</taxon>
        <taxon>Scleromatobacter</taxon>
    </lineage>
</organism>
<evidence type="ECO:0000313" key="3">
    <source>
        <dbReference type="EMBL" id="MCK9687953.1"/>
    </source>
</evidence>
<dbReference type="AlphaFoldDB" id="A0A9X1YKP2"/>
<dbReference type="Pfam" id="PF20434">
    <property type="entry name" value="BD-FAE"/>
    <property type="match status" value="1"/>
</dbReference>